<sequence length="148" mass="16772">MAAATQLIGDEFVMVDGTTLVTEVLIDSQRAELCLSFMYRAMVEHQDMVVGHRMKEDVEKLRLLCPLGFKNVVDLGELVSDVVRQPRLRAVGVRTLAFEVFSLPFKTRSLSDTIVSWYHPLDVQRNQIECVTFDAYAAYKIGKKFLGI</sequence>
<evidence type="ECO:0000313" key="2">
    <source>
        <dbReference type="Proteomes" id="UP001396334"/>
    </source>
</evidence>
<evidence type="ECO:0000313" key="1">
    <source>
        <dbReference type="EMBL" id="KAK8487922.1"/>
    </source>
</evidence>
<dbReference type="InterPro" id="IPR036397">
    <property type="entry name" value="RNaseH_sf"/>
</dbReference>
<dbReference type="Proteomes" id="UP001396334">
    <property type="component" value="Unassembled WGS sequence"/>
</dbReference>
<reference evidence="1 2" key="1">
    <citation type="journal article" date="2024" name="G3 (Bethesda)">
        <title>Genome assembly of Hibiscus sabdariffa L. provides insights into metabolisms of medicinal natural products.</title>
        <authorList>
            <person name="Kim T."/>
        </authorList>
    </citation>
    <scope>NUCLEOTIDE SEQUENCE [LARGE SCALE GENOMIC DNA]</scope>
    <source>
        <strain evidence="1">TK-2024</strain>
        <tissue evidence="1">Old leaves</tissue>
    </source>
</reference>
<comment type="caution">
    <text evidence="1">The sequence shown here is derived from an EMBL/GenBank/DDBJ whole genome shotgun (WGS) entry which is preliminary data.</text>
</comment>
<name>A0ABR2A5G4_9ROSI</name>
<organism evidence="1 2">
    <name type="scientific">Hibiscus sabdariffa</name>
    <name type="common">roselle</name>
    <dbReference type="NCBI Taxonomy" id="183260"/>
    <lineage>
        <taxon>Eukaryota</taxon>
        <taxon>Viridiplantae</taxon>
        <taxon>Streptophyta</taxon>
        <taxon>Embryophyta</taxon>
        <taxon>Tracheophyta</taxon>
        <taxon>Spermatophyta</taxon>
        <taxon>Magnoliopsida</taxon>
        <taxon>eudicotyledons</taxon>
        <taxon>Gunneridae</taxon>
        <taxon>Pentapetalae</taxon>
        <taxon>rosids</taxon>
        <taxon>malvids</taxon>
        <taxon>Malvales</taxon>
        <taxon>Malvaceae</taxon>
        <taxon>Malvoideae</taxon>
        <taxon>Hibiscus</taxon>
    </lineage>
</organism>
<dbReference type="Gene3D" id="3.30.420.10">
    <property type="entry name" value="Ribonuclease H-like superfamily/Ribonuclease H"/>
    <property type="match status" value="1"/>
</dbReference>
<protein>
    <submittedName>
        <fullName evidence="1">Uncharacterized protein</fullName>
    </submittedName>
</protein>
<keyword evidence="2" id="KW-1185">Reference proteome</keyword>
<dbReference type="EMBL" id="JBBPBN010000373">
    <property type="protein sequence ID" value="KAK8487922.1"/>
    <property type="molecule type" value="Genomic_DNA"/>
</dbReference>
<dbReference type="SUPFAM" id="SSF53098">
    <property type="entry name" value="Ribonuclease H-like"/>
    <property type="match status" value="1"/>
</dbReference>
<proteinExistence type="predicted"/>
<accession>A0ABR2A5G4</accession>
<dbReference type="InterPro" id="IPR012337">
    <property type="entry name" value="RNaseH-like_sf"/>
</dbReference>
<gene>
    <name evidence="1" type="ORF">V6N11_014379</name>
</gene>